<keyword evidence="1" id="KW-0812">Transmembrane</keyword>
<accession>A0A1S9PE76</accession>
<evidence type="ECO:0000313" key="3">
    <source>
        <dbReference type="Proteomes" id="UP000189739"/>
    </source>
</evidence>
<dbReference type="STRING" id="1792845.BC343_28425"/>
<evidence type="ECO:0000313" key="2">
    <source>
        <dbReference type="EMBL" id="OOQ59250.1"/>
    </source>
</evidence>
<dbReference type="Proteomes" id="UP000189739">
    <property type="component" value="Unassembled WGS sequence"/>
</dbReference>
<keyword evidence="3" id="KW-1185">Reference proteome</keyword>
<organism evidence="2 3">
    <name type="scientific">Mucilaginibacter pedocola</name>
    <dbReference type="NCBI Taxonomy" id="1792845"/>
    <lineage>
        <taxon>Bacteria</taxon>
        <taxon>Pseudomonadati</taxon>
        <taxon>Bacteroidota</taxon>
        <taxon>Sphingobacteriia</taxon>
        <taxon>Sphingobacteriales</taxon>
        <taxon>Sphingobacteriaceae</taxon>
        <taxon>Mucilaginibacter</taxon>
    </lineage>
</organism>
<sequence>MALLAAIYAGVLFLFLHVIFRTAKLDLKKLKFSSLFRAVAVLLFVFMFTYYGDHGLGDDSRIPLGHGKAIEASDGYPYFKPDKQQGELHIGNFSVAGDNFCAEADSGFIFYNLKSNQMINFKGESGYSSFAQKHKLPLPTEFEDFYTHYNRYWGGWRFWLLP</sequence>
<evidence type="ECO:0000256" key="1">
    <source>
        <dbReference type="SAM" id="Phobius"/>
    </source>
</evidence>
<dbReference type="AlphaFoldDB" id="A0A1S9PE76"/>
<name>A0A1S9PE76_9SPHI</name>
<gene>
    <name evidence="2" type="ORF">BC343_28425</name>
</gene>
<reference evidence="2 3" key="1">
    <citation type="submission" date="2016-07" db="EMBL/GenBank/DDBJ databases">
        <title>Genomic analysis of zinc-resistant bacterium Mucilaginibacter pedocola TBZ30.</title>
        <authorList>
            <person name="Huang J."/>
            <person name="Tang J."/>
        </authorList>
    </citation>
    <scope>NUCLEOTIDE SEQUENCE [LARGE SCALE GENOMIC DNA]</scope>
    <source>
        <strain evidence="2 3">TBZ30</strain>
    </source>
</reference>
<comment type="caution">
    <text evidence="2">The sequence shown here is derived from an EMBL/GenBank/DDBJ whole genome shotgun (WGS) entry which is preliminary data.</text>
</comment>
<feature type="transmembrane region" description="Helical" evidence="1">
    <location>
        <begin position="35"/>
        <end position="52"/>
    </location>
</feature>
<keyword evidence="1" id="KW-1133">Transmembrane helix</keyword>
<keyword evidence="1" id="KW-0472">Membrane</keyword>
<proteinExistence type="predicted"/>
<protein>
    <submittedName>
        <fullName evidence="2">Uncharacterized protein</fullName>
    </submittedName>
</protein>
<dbReference type="EMBL" id="MBTF01000014">
    <property type="protein sequence ID" value="OOQ59250.1"/>
    <property type="molecule type" value="Genomic_DNA"/>
</dbReference>
<feature type="transmembrane region" description="Helical" evidence="1">
    <location>
        <begin position="6"/>
        <end position="23"/>
    </location>
</feature>